<dbReference type="EMBL" id="NIVC01000176">
    <property type="protein sequence ID" value="PAA88774.1"/>
    <property type="molecule type" value="Genomic_DNA"/>
</dbReference>
<organism evidence="2 3">
    <name type="scientific">Macrostomum lignano</name>
    <dbReference type="NCBI Taxonomy" id="282301"/>
    <lineage>
        <taxon>Eukaryota</taxon>
        <taxon>Metazoa</taxon>
        <taxon>Spiralia</taxon>
        <taxon>Lophotrochozoa</taxon>
        <taxon>Platyhelminthes</taxon>
        <taxon>Rhabditophora</taxon>
        <taxon>Macrostomorpha</taxon>
        <taxon>Macrostomida</taxon>
        <taxon>Macrostomidae</taxon>
        <taxon>Macrostomum</taxon>
    </lineage>
</organism>
<reference evidence="2 3" key="1">
    <citation type="submission" date="2017-06" db="EMBL/GenBank/DDBJ databases">
        <title>A platform for efficient transgenesis in Macrostomum lignano, a flatworm model organism for stem cell research.</title>
        <authorList>
            <person name="Berezikov E."/>
        </authorList>
    </citation>
    <scope>NUCLEOTIDE SEQUENCE [LARGE SCALE GENOMIC DNA]</scope>
    <source>
        <strain evidence="2">DV1</strain>
        <tissue evidence="2">Whole organism</tissue>
    </source>
</reference>
<feature type="compositionally biased region" description="Polar residues" evidence="1">
    <location>
        <begin position="1"/>
        <end position="11"/>
    </location>
</feature>
<dbReference type="Proteomes" id="UP000215902">
    <property type="component" value="Unassembled WGS sequence"/>
</dbReference>
<feature type="compositionally biased region" description="Low complexity" evidence="1">
    <location>
        <begin position="104"/>
        <end position="122"/>
    </location>
</feature>
<feature type="region of interest" description="Disordered" evidence="1">
    <location>
        <begin position="104"/>
        <end position="134"/>
    </location>
</feature>
<evidence type="ECO:0000256" key="1">
    <source>
        <dbReference type="SAM" id="MobiDB-lite"/>
    </source>
</evidence>
<evidence type="ECO:0008006" key="4">
    <source>
        <dbReference type="Google" id="ProtNLM"/>
    </source>
</evidence>
<evidence type="ECO:0000313" key="2">
    <source>
        <dbReference type="EMBL" id="PAA88774.1"/>
    </source>
</evidence>
<feature type="region of interest" description="Disordered" evidence="1">
    <location>
        <begin position="1"/>
        <end position="53"/>
    </location>
</feature>
<comment type="caution">
    <text evidence="2">The sequence shown here is derived from an EMBL/GenBank/DDBJ whole genome shotgun (WGS) entry which is preliminary data.</text>
</comment>
<sequence>MSNGSLQQQADNDSEYDSPAQTVDERDSNPDLSTKGDGDGVERRPGGTVRRRIRQLYQSFRRRGSATLGTGADKRQHELPAQHQQLSAEAAAAAAVAAAAAAAAAPSPSTTTRQQQQQQQQRGGTGSGTATGSRLVAGGAHQFAFASRPTTNASTCVSLNNSERQQQQQSNVNNDFSRGMESVQPIISSAGATAGDANKDEDLYTVLTVDAEELRNFYSDVYVVAECEGVQLKTKRTNKLEDIQTSFIFYRKHSTTKPIEFKMYASHQSLRRRVLIGKLSLTLQPGEPFDGMSVRRSIRERPELRRDGGSGLLFNFLSGTLHTQHLSGV</sequence>
<evidence type="ECO:0000313" key="3">
    <source>
        <dbReference type="Proteomes" id="UP000215902"/>
    </source>
</evidence>
<feature type="compositionally biased region" description="Basic and acidic residues" evidence="1">
    <location>
        <begin position="23"/>
        <end position="45"/>
    </location>
</feature>
<name>A0A267GTM1_9PLAT</name>
<keyword evidence="3" id="KW-1185">Reference proteome</keyword>
<accession>A0A267GTM1</accession>
<gene>
    <name evidence="2" type="ORF">BOX15_Mlig019287g1</name>
</gene>
<dbReference type="AlphaFoldDB" id="A0A267GTM1"/>
<proteinExistence type="predicted"/>
<protein>
    <recommendedName>
        <fullName evidence="4">C2 domain-containing protein</fullName>
    </recommendedName>
</protein>